<dbReference type="InterPro" id="IPR008271">
    <property type="entry name" value="Ser/Thr_kinase_AS"/>
</dbReference>
<keyword evidence="7 9" id="KW-0067">ATP-binding</keyword>
<dbReference type="InterPro" id="IPR011009">
    <property type="entry name" value="Kinase-like_dom_sf"/>
</dbReference>
<evidence type="ECO:0000256" key="7">
    <source>
        <dbReference type="ARBA" id="ARBA00022840"/>
    </source>
</evidence>
<name>A0A9W4MRB9_PENOL</name>
<keyword evidence="12" id="KW-0175">Coiled coil</keyword>
<dbReference type="InterPro" id="IPR004827">
    <property type="entry name" value="bZIP"/>
</dbReference>
<accession>A0A9W4MRB9</accession>
<dbReference type="GO" id="GO:0003700">
    <property type="term" value="F:DNA-binding transcription factor activity"/>
    <property type="evidence" value="ECO:0007669"/>
    <property type="project" value="InterPro"/>
</dbReference>
<feature type="domain" description="Protein kinase" evidence="14">
    <location>
        <begin position="139"/>
        <end position="418"/>
    </location>
</feature>
<dbReference type="Gene3D" id="1.10.510.10">
    <property type="entry name" value="Transferase(Phosphotransferase) domain 1"/>
    <property type="match status" value="1"/>
</dbReference>
<comment type="similarity">
    <text evidence="8 11">Belongs to the protein kinase superfamily. Ser/Thr protein kinase family. MAP kinase subfamily.</text>
</comment>
<dbReference type="PROSITE" id="PS50011">
    <property type="entry name" value="PROTEIN_KINASE_DOM"/>
    <property type="match status" value="1"/>
</dbReference>
<evidence type="ECO:0000256" key="2">
    <source>
        <dbReference type="ARBA" id="ARBA00012411"/>
    </source>
</evidence>
<keyword evidence="3 10" id="KW-0723">Serine/threonine-protein kinase</keyword>
<evidence type="ECO:0000256" key="3">
    <source>
        <dbReference type="ARBA" id="ARBA00022527"/>
    </source>
</evidence>
<dbReference type="EMBL" id="CAJVOS010000016">
    <property type="protein sequence ID" value="CAG8031246.1"/>
    <property type="molecule type" value="Genomic_DNA"/>
</dbReference>
<dbReference type="Proteomes" id="UP001153618">
    <property type="component" value="Unassembled WGS sequence"/>
</dbReference>
<dbReference type="EC" id="2.7.11.24" evidence="2 11"/>
<feature type="binding site" evidence="9">
    <location>
        <position position="169"/>
    </location>
    <ligand>
        <name>ATP</name>
        <dbReference type="ChEBI" id="CHEBI:30616"/>
    </ligand>
</feature>
<dbReference type="SMART" id="SM00220">
    <property type="entry name" value="S_TKc"/>
    <property type="match status" value="1"/>
</dbReference>
<dbReference type="InterPro" id="IPR000719">
    <property type="entry name" value="Prot_kinase_dom"/>
</dbReference>
<dbReference type="PROSITE" id="PS00036">
    <property type="entry name" value="BZIP_BASIC"/>
    <property type="match status" value="1"/>
</dbReference>
<dbReference type="InterPro" id="IPR046347">
    <property type="entry name" value="bZIP_sf"/>
</dbReference>
<protein>
    <recommendedName>
        <fullName evidence="2 11">Mitogen-activated protein kinase</fullName>
        <ecNumber evidence="2 11">2.7.11.24</ecNumber>
    </recommendedName>
</protein>
<dbReference type="AlphaFoldDB" id="A0A9W4MRB9"/>
<keyword evidence="5 9" id="KW-0547">Nucleotide-binding</keyword>
<evidence type="ECO:0000313" key="17">
    <source>
        <dbReference type="Proteomes" id="UP001153618"/>
    </source>
</evidence>
<keyword evidence="4 11" id="KW-0808">Transferase</keyword>
<dbReference type="FunFam" id="1.10.510.10:FF:000049">
    <property type="entry name" value="Mitogen-activated protein kinase"/>
    <property type="match status" value="1"/>
</dbReference>
<comment type="cofactor">
    <cofactor evidence="1 11">
        <name>Mg(2+)</name>
        <dbReference type="ChEBI" id="CHEBI:18420"/>
    </cofactor>
</comment>
<dbReference type="SMART" id="SM00338">
    <property type="entry name" value="BRLZ"/>
    <property type="match status" value="1"/>
</dbReference>
<evidence type="ECO:0000256" key="6">
    <source>
        <dbReference type="ARBA" id="ARBA00022777"/>
    </source>
</evidence>
<evidence type="ECO:0000256" key="10">
    <source>
        <dbReference type="RuleBase" id="RU000304"/>
    </source>
</evidence>
<evidence type="ECO:0000256" key="13">
    <source>
        <dbReference type="SAM" id="MobiDB-lite"/>
    </source>
</evidence>
<evidence type="ECO:0000256" key="4">
    <source>
        <dbReference type="ARBA" id="ARBA00022679"/>
    </source>
</evidence>
<feature type="region of interest" description="Disordered" evidence="13">
    <location>
        <begin position="97"/>
        <end position="120"/>
    </location>
</feature>
<dbReference type="PROSITE" id="PS00108">
    <property type="entry name" value="PROTEIN_KINASE_ST"/>
    <property type="match status" value="1"/>
</dbReference>
<evidence type="ECO:0000256" key="8">
    <source>
        <dbReference type="ARBA" id="ARBA00061056"/>
    </source>
</evidence>
<comment type="activity regulation">
    <text evidence="11">Activated by threonine and tyrosine phosphorylation.</text>
</comment>
<comment type="caution">
    <text evidence="16">The sequence shown here is derived from an EMBL/GenBank/DDBJ whole genome shotgun (WGS) entry which is preliminary data.</text>
</comment>
<dbReference type="PANTHER" id="PTHR24055">
    <property type="entry name" value="MITOGEN-ACTIVATED PROTEIN KINASE"/>
    <property type="match status" value="1"/>
</dbReference>
<dbReference type="InterPro" id="IPR003527">
    <property type="entry name" value="MAP_kinase_CS"/>
</dbReference>
<gene>
    <name evidence="16" type="ORF">POLS_LOCUS2711</name>
</gene>
<comment type="catalytic activity">
    <reaction evidence="11">
        <text>L-threonyl-[protein] + ATP = O-phospho-L-threonyl-[protein] + ADP + H(+)</text>
        <dbReference type="Rhea" id="RHEA:46608"/>
        <dbReference type="Rhea" id="RHEA-COMP:11060"/>
        <dbReference type="Rhea" id="RHEA-COMP:11605"/>
        <dbReference type="ChEBI" id="CHEBI:15378"/>
        <dbReference type="ChEBI" id="CHEBI:30013"/>
        <dbReference type="ChEBI" id="CHEBI:30616"/>
        <dbReference type="ChEBI" id="CHEBI:61977"/>
        <dbReference type="ChEBI" id="CHEBI:456216"/>
        <dbReference type="EC" id="2.7.11.24"/>
    </reaction>
</comment>
<dbReference type="InterPro" id="IPR017441">
    <property type="entry name" value="Protein_kinase_ATP_BS"/>
</dbReference>
<feature type="coiled-coil region" evidence="12">
    <location>
        <begin position="25"/>
        <end position="59"/>
    </location>
</feature>
<dbReference type="Gene3D" id="3.30.200.20">
    <property type="entry name" value="Phosphorylase Kinase, domain 1"/>
    <property type="match status" value="1"/>
</dbReference>
<evidence type="ECO:0000259" key="14">
    <source>
        <dbReference type="PROSITE" id="PS50011"/>
    </source>
</evidence>
<dbReference type="Gene3D" id="1.20.5.170">
    <property type="match status" value="1"/>
</dbReference>
<dbReference type="PROSITE" id="PS01351">
    <property type="entry name" value="MAPK"/>
    <property type="match status" value="1"/>
</dbReference>
<dbReference type="OrthoDB" id="192887at2759"/>
<keyword evidence="11" id="KW-0460">Magnesium</keyword>
<evidence type="ECO:0000256" key="11">
    <source>
        <dbReference type="RuleBase" id="RU361165"/>
    </source>
</evidence>
<keyword evidence="6 11" id="KW-0418">Kinase</keyword>
<feature type="compositionally biased region" description="Polar residues" evidence="13">
    <location>
        <begin position="98"/>
        <end position="117"/>
    </location>
</feature>
<evidence type="ECO:0000259" key="15">
    <source>
        <dbReference type="PROSITE" id="PS50217"/>
    </source>
</evidence>
<dbReference type="Pfam" id="PF00069">
    <property type="entry name" value="Pkinase"/>
    <property type="match status" value="1"/>
</dbReference>
<reference evidence="16" key="1">
    <citation type="submission" date="2021-07" db="EMBL/GenBank/DDBJ databases">
        <authorList>
            <person name="Branca A.L. A."/>
        </authorList>
    </citation>
    <scope>NUCLEOTIDE SEQUENCE</scope>
</reference>
<feature type="domain" description="BZIP" evidence="15">
    <location>
        <begin position="7"/>
        <end position="70"/>
    </location>
</feature>
<dbReference type="GO" id="GO:0004707">
    <property type="term" value="F:MAP kinase activity"/>
    <property type="evidence" value="ECO:0007669"/>
    <property type="project" value="UniProtKB-EC"/>
</dbReference>
<dbReference type="SUPFAM" id="SSF56112">
    <property type="entry name" value="Protein kinase-like (PK-like)"/>
    <property type="match status" value="1"/>
</dbReference>
<dbReference type="CDD" id="cd14687">
    <property type="entry name" value="bZIP_ATF2"/>
    <property type="match status" value="1"/>
</dbReference>
<keyword evidence="17" id="KW-1185">Reference proteome</keyword>
<evidence type="ECO:0000256" key="12">
    <source>
        <dbReference type="SAM" id="Coils"/>
    </source>
</evidence>
<evidence type="ECO:0000313" key="16">
    <source>
        <dbReference type="EMBL" id="CAG8031246.1"/>
    </source>
</evidence>
<sequence>MKTAHVTPERARHLERNRIAANKCRERKKREHKLIERRLSDETEKKEILLAQLNCLREEVWGLKNIIFQHAECEDHQINSQLARMTQSVLKNVEISPEASQPELSNEASTSPTSQTWSEEDHALKLEPTYDEWPVPELYTEWNPLGLGVSGLVCSAKDRIGQRTVAVKKLADPFQTEAVARHMFREIKLLRQLRHENIINLTDIFISPSEDIYLVTELMATDLNTILKAKKVEDQFAQYFMYQIMRGLKYLHSAGVVHRDLKPSNILVNENCDLKICDFGLARIQDLHMTGYVSTRYYRAPEIMLTWRKYNEKVDIWSAGCIFAELLTGVPLFPGKNHVNQFCVITDMLGSPPPEVIANVTSENTLNFIKSLPKRERKPMSQVIPQASAEATTLMDRMLQFDPSTRVSATAALESPYLAPYHDPTDEPVATEPFDWAFLEANMPADIWKTIMYGEVLGFHGQMNGAQAASMK</sequence>
<evidence type="ECO:0000256" key="1">
    <source>
        <dbReference type="ARBA" id="ARBA00001946"/>
    </source>
</evidence>
<dbReference type="InterPro" id="IPR050117">
    <property type="entry name" value="MAPK"/>
</dbReference>
<dbReference type="SUPFAM" id="SSF57959">
    <property type="entry name" value="Leucine zipper domain"/>
    <property type="match status" value="1"/>
</dbReference>
<dbReference type="PROSITE" id="PS50217">
    <property type="entry name" value="BZIP"/>
    <property type="match status" value="1"/>
</dbReference>
<evidence type="ECO:0000256" key="9">
    <source>
        <dbReference type="PROSITE-ProRule" id="PRU10141"/>
    </source>
</evidence>
<organism evidence="16 17">
    <name type="scientific">Penicillium olsonii</name>
    <dbReference type="NCBI Taxonomy" id="99116"/>
    <lineage>
        <taxon>Eukaryota</taxon>
        <taxon>Fungi</taxon>
        <taxon>Dikarya</taxon>
        <taxon>Ascomycota</taxon>
        <taxon>Pezizomycotina</taxon>
        <taxon>Eurotiomycetes</taxon>
        <taxon>Eurotiomycetidae</taxon>
        <taxon>Eurotiales</taxon>
        <taxon>Aspergillaceae</taxon>
        <taxon>Penicillium</taxon>
    </lineage>
</organism>
<dbReference type="GO" id="GO:0005524">
    <property type="term" value="F:ATP binding"/>
    <property type="evidence" value="ECO:0007669"/>
    <property type="project" value="UniProtKB-UniRule"/>
</dbReference>
<proteinExistence type="inferred from homology"/>
<dbReference type="PROSITE" id="PS00107">
    <property type="entry name" value="PROTEIN_KINASE_ATP"/>
    <property type="match status" value="1"/>
</dbReference>
<evidence type="ECO:0000256" key="5">
    <source>
        <dbReference type="ARBA" id="ARBA00022741"/>
    </source>
</evidence>